<evidence type="ECO:0000256" key="2">
    <source>
        <dbReference type="SAM" id="MobiDB-lite"/>
    </source>
</evidence>
<accession>A0ABQ5H1B6</accession>
<evidence type="ECO:0000313" key="4">
    <source>
        <dbReference type="Proteomes" id="UP001151760"/>
    </source>
</evidence>
<gene>
    <name evidence="3" type="ORF">Tco_1055608</name>
</gene>
<dbReference type="EMBL" id="BQNB010019067">
    <property type="protein sequence ID" value="GJT81266.1"/>
    <property type="molecule type" value="Genomic_DNA"/>
</dbReference>
<dbReference type="Proteomes" id="UP001151760">
    <property type="component" value="Unassembled WGS sequence"/>
</dbReference>
<comment type="caution">
    <text evidence="3">The sequence shown here is derived from an EMBL/GenBank/DDBJ whole genome shotgun (WGS) entry which is preliminary data.</text>
</comment>
<feature type="compositionally biased region" description="Low complexity" evidence="2">
    <location>
        <begin position="610"/>
        <end position="627"/>
    </location>
</feature>
<keyword evidence="1" id="KW-0175">Coiled coil</keyword>
<feature type="compositionally biased region" description="Acidic residues" evidence="2">
    <location>
        <begin position="262"/>
        <end position="271"/>
    </location>
</feature>
<feature type="compositionally biased region" description="Low complexity" evidence="2">
    <location>
        <begin position="150"/>
        <end position="159"/>
    </location>
</feature>
<name>A0ABQ5H1B6_9ASTR</name>
<proteinExistence type="predicted"/>
<feature type="region of interest" description="Disordered" evidence="2">
    <location>
        <begin position="251"/>
        <end position="283"/>
    </location>
</feature>
<protein>
    <recommendedName>
        <fullName evidence="5">TFIIS central domain-containing protein</fullName>
    </recommendedName>
</protein>
<keyword evidence="4" id="KW-1185">Reference proteome</keyword>
<feature type="compositionally biased region" description="Basic and acidic residues" evidence="2">
    <location>
        <begin position="37"/>
        <end position="51"/>
    </location>
</feature>
<reference evidence="3" key="1">
    <citation type="journal article" date="2022" name="Int. J. Mol. Sci.">
        <title>Draft Genome of Tanacetum Coccineum: Genomic Comparison of Closely Related Tanacetum-Family Plants.</title>
        <authorList>
            <person name="Yamashiro T."/>
            <person name="Shiraishi A."/>
            <person name="Nakayama K."/>
            <person name="Satake H."/>
        </authorList>
    </citation>
    <scope>NUCLEOTIDE SEQUENCE</scope>
</reference>
<organism evidence="3 4">
    <name type="scientific">Tanacetum coccineum</name>
    <dbReference type="NCBI Taxonomy" id="301880"/>
    <lineage>
        <taxon>Eukaryota</taxon>
        <taxon>Viridiplantae</taxon>
        <taxon>Streptophyta</taxon>
        <taxon>Embryophyta</taxon>
        <taxon>Tracheophyta</taxon>
        <taxon>Spermatophyta</taxon>
        <taxon>Magnoliopsida</taxon>
        <taxon>eudicotyledons</taxon>
        <taxon>Gunneridae</taxon>
        <taxon>Pentapetalae</taxon>
        <taxon>asterids</taxon>
        <taxon>campanulids</taxon>
        <taxon>Asterales</taxon>
        <taxon>Asteraceae</taxon>
        <taxon>Asteroideae</taxon>
        <taxon>Anthemideae</taxon>
        <taxon>Anthemidinae</taxon>
        <taxon>Tanacetum</taxon>
    </lineage>
</organism>
<feature type="coiled-coil region" evidence="1">
    <location>
        <begin position="168"/>
        <end position="220"/>
    </location>
</feature>
<evidence type="ECO:0000256" key="1">
    <source>
        <dbReference type="SAM" id="Coils"/>
    </source>
</evidence>
<dbReference type="CDD" id="cd22249">
    <property type="entry name" value="UDM1_RNF168_RNF169-like"/>
    <property type="match status" value="1"/>
</dbReference>
<feature type="region of interest" description="Disordered" evidence="2">
    <location>
        <begin position="28"/>
        <end position="163"/>
    </location>
</feature>
<reference evidence="3" key="2">
    <citation type="submission" date="2022-01" db="EMBL/GenBank/DDBJ databases">
        <authorList>
            <person name="Yamashiro T."/>
            <person name="Shiraishi A."/>
            <person name="Satake H."/>
            <person name="Nakayama K."/>
        </authorList>
    </citation>
    <scope>NUCLEOTIDE SEQUENCE</scope>
</reference>
<sequence>MPIAQLKMWTNTINGVFAQARRKRRFAEDSGLCEGFQSRRETHSPIRDSTHEPASPPNPPTQTFIFEEPLAFGPEPRPAGYVDPDDIDSIIFGPQPRPSDFVDPTFVEPSIFGPQPRPDNYREPEDLDNPMEDDTTHDGFHVASPGGPNDAPTPTADAAGRAEDPTLLTSLSAKLDRCLGRIDSLETELGTSKKIMGGAILTLVSRVKKLERTVKQLKTARFVGDAPATEGDVNIQDDVDLAGLSRMASEALGHDQPAVPSEDIEEREEEEVPLRRKRSAHRRARTEFHTSAFAQFHAPLSTDVLPQADISESAGPSVGADKGKAPMPDLEIPAEFLAEDAQARQRLEEEQASERLVQQLQTEALVQADLPPVSEERAKELDELMMRMTETDWLNLMMQVGSNPALARELLGADVTEDNFIERMTAIKERKKRALADLRYRALKGKPLKQSEVKQMMRNLVKNQWCAAHNGTITMTAVKAMTNQQLIEEYEYICRRLEKDRLLSAQYNLFRPKPVITEPPSKRQRVERAPSQPASVPAATSHTADDPDSAGGGSFQPAGSATPMAGFAVPDSADGGTSHSAGSTFGAPVSDSTVPTPAAMDSAGSHHESGVSPFADSSDSSSPPTVSTDHVPLDVLFESTSGGINDFFLPSNADAQIGLSRVAVDPDSDDEVLAEILFRGKYISGASVVVVDKIPDDEIVDPRVKVETIPDSAASRSRRKHRGVRSDDSLWDKPVEDFFSSESESDDDMATYIPPLPYGAFKDWEMVICPLSNSYYHVYYQENRRQKSFFYLKELLPHVYREDLLLLRRRMNRYFRLNPDVDVGLDLWRDVNLLCQSLHSDDVEDFWRTQDDWVVSSWKLYPKSSVHVLDLTHGKTVYMFVDKVYPIRATLLERMLRHRLTVPPSYCRDIVVAGSVIQTIQAGLRESYECLASAPIACTARQMVFSSPWLTAKQESGSPLQTALVCNSNPLMVTRLPKPGWYSFSIFLLGCKMASPGANGSCWLVHKIMAYGKDMQIHIRWLTLYQKVDGAKGLTSPEQTATGKGISNPLMAVMVCQKPYGIQLTNVSLHDGSFDAAVVSLVSAACVDAATYFVSAVTQSSFVPADSSSSIPADNVPADSSSSISADYVSAGHVLVSADRDRIC</sequence>
<feature type="compositionally biased region" description="Polar residues" evidence="2">
    <location>
        <begin position="532"/>
        <end position="542"/>
    </location>
</feature>
<evidence type="ECO:0000313" key="3">
    <source>
        <dbReference type="EMBL" id="GJT81266.1"/>
    </source>
</evidence>
<feature type="region of interest" description="Disordered" evidence="2">
    <location>
        <begin position="513"/>
        <end position="627"/>
    </location>
</feature>
<evidence type="ECO:0008006" key="5">
    <source>
        <dbReference type="Google" id="ProtNLM"/>
    </source>
</evidence>